<proteinExistence type="inferred from homology"/>
<keyword evidence="9 10" id="KW-0275">Fatty acid biosynthesis</keyword>
<dbReference type="Pfam" id="PF01151">
    <property type="entry name" value="ELO"/>
    <property type="match status" value="1"/>
</dbReference>
<keyword evidence="4 10" id="KW-0812">Transmembrane</keyword>
<feature type="transmembrane region" description="Helical" evidence="10">
    <location>
        <begin position="258"/>
        <end position="276"/>
    </location>
</feature>
<dbReference type="EC" id="2.3.1.199" evidence="10"/>
<evidence type="ECO:0000256" key="5">
    <source>
        <dbReference type="ARBA" id="ARBA00022832"/>
    </source>
</evidence>
<protein>
    <recommendedName>
        <fullName evidence="10">Elongation of very long chain fatty acids protein</fullName>
        <ecNumber evidence="10">2.3.1.199</ecNumber>
    </recommendedName>
    <alternativeName>
        <fullName evidence="10">Very-long-chain 3-oxoacyl-CoA synthase</fullName>
    </alternativeName>
</protein>
<keyword evidence="8 10" id="KW-0472">Membrane</keyword>
<evidence type="ECO:0000313" key="12">
    <source>
        <dbReference type="Proteomes" id="UP001152320"/>
    </source>
</evidence>
<dbReference type="EMBL" id="JAIZAY010000008">
    <property type="protein sequence ID" value="KAJ8037205.1"/>
    <property type="molecule type" value="Genomic_DNA"/>
</dbReference>
<evidence type="ECO:0000256" key="4">
    <source>
        <dbReference type="ARBA" id="ARBA00022692"/>
    </source>
</evidence>
<accession>A0A9Q1C2X1</accession>
<dbReference type="InterPro" id="IPR002076">
    <property type="entry name" value="ELO_fam"/>
</dbReference>
<evidence type="ECO:0000256" key="10">
    <source>
        <dbReference type="RuleBase" id="RU361115"/>
    </source>
</evidence>
<dbReference type="AlphaFoldDB" id="A0A9Q1C2X1"/>
<dbReference type="GO" id="GO:0030148">
    <property type="term" value="P:sphingolipid biosynthetic process"/>
    <property type="evidence" value="ECO:0007669"/>
    <property type="project" value="TreeGrafter"/>
</dbReference>
<evidence type="ECO:0000256" key="9">
    <source>
        <dbReference type="ARBA" id="ARBA00023160"/>
    </source>
</evidence>
<gene>
    <name evidence="11" type="ORF">HOLleu_17963</name>
</gene>
<keyword evidence="2 10" id="KW-0444">Lipid biosynthesis</keyword>
<feature type="transmembrane region" description="Helical" evidence="10">
    <location>
        <begin position="224"/>
        <end position="246"/>
    </location>
</feature>
<dbReference type="GO" id="GO:0019367">
    <property type="term" value="P:fatty acid elongation, saturated fatty acid"/>
    <property type="evidence" value="ECO:0007669"/>
    <property type="project" value="TreeGrafter"/>
</dbReference>
<keyword evidence="5 10" id="KW-0276">Fatty acid metabolism</keyword>
<organism evidence="11 12">
    <name type="scientific">Holothuria leucospilota</name>
    <name type="common">Black long sea cucumber</name>
    <name type="synonym">Mertensiothuria leucospilota</name>
    <dbReference type="NCBI Taxonomy" id="206669"/>
    <lineage>
        <taxon>Eukaryota</taxon>
        <taxon>Metazoa</taxon>
        <taxon>Echinodermata</taxon>
        <taxon>Eleutherozoa</taxon>
        <taxon>Echinozoa</taxon>
        <taxon>Holothuroidea</taxon>
        <taxon>Aspidochirotacea</taxon>
        <taxon>Aspidochirotida</taxon>
        <taxon>Holothuriidae</taxon>
        <taxon>Holothuria</taxon>
    </lineage>
</organism>
<comment type="similarity">
    <text evidence="10">Belongs to the ELO family.</text>
</comment>
<evidence type="ECO:0000256" key="7">
    <source>
        <dbReference type="ARBA" id="ARBA00023098"/>
    </source>
</evidence>
<dbReference type="GO" id="GO:0034625">
    <property type="term" value="P:fatty acid elongation, monounsaturated fatty acid"/>
    <property type="evidence" value="ECO:0007669"/>
    <property type="project" value="TreeGrafter"/>
</dbReference>
<dbReference type="Proteomes" id="UP001152320">
    <property type="component" value="Chromosome 8"/>
</dbReference>
<keyword evidence="7 10" id="KW-0443">Lipid metabolism</keyword>
<name>A0A9Q1C2X1_HOLLE</name>
<reference evidence="11" key="1">
    <citation type="submission" date="2021-10" db="EMBL/GenBank/DDBJ databases">
        <title>Tropical sea cucumber genome reveals ecological adaptation and Cuvierian tubules defense mechanism.</title>
        <authorList>
            <person name="Chen T."/>
        </authorList>
    </citation>
    <scope>NUCLEOTIDE SEQUENCE</scope>
    <source>
        <strain evidence="11">Nanhai2018</strain>
        <tissue evidence="11">Muscle</tissue>
    </source>
</reference>
<dbReference type="PROSITE" id="PS01188">
    <property type="entry name" value="ELO"/>
    <property type="match status" value="1"/>
</dbReference>
<feature type="transmembrane region" description="Helical" evidence="10">
    <location>
        <begin position="199"/>
        <end position="218"/>
    </location>
</feature>
<dbReference type="OrthoDB" id="10259681at2759"/>
<comment type="catalytic activity">
    <reaction evidence="10">
        <text>a very-long-chain acyl-CoA + malonyl-CoA + H(+) = a very-long-chain 3-oxoacyl-CoA + CO2 + CoA</text>
        <dbReference type="Rhea" id="RHEA:32727"/>
        <dbReference type="ChEBI" id="CHEBI:15378"/>
        <dbReference type="ChEBI" id="CHEBI:16526"/>
        <dbReference type="ChEBI" id="CHEBI:57287"/>
        <dbReference type="ChEBI" id="CHEBI:57384"/>
        <dbReference type="ChEBI" id="CHEBI:90725"/>
        <dbReference type="ChEBI" id="CHEBI:90736"/>
        <dbReference type="EC" id="2.3.1.199"/>
    </reaction>
</comment>
<comment type="caution">
    <text evidence="11">The sequence shown here is derived from an EMBL/GenBank/DDBJ whole genome shotgun (WGS) entry which is preliminary data.</text>
</comment>
<evidence type="ECO:0000256" key="1">
    <source>
        <dbReference type="ARBA" id="ARBA00004141"/>
    </source>
</evidence>
<keyword evidence="3 10" id="KW-0808">Transferase</keyword>
<sequence length="332" mass="39236">MKNPHIHNVNTTIVCCTTVKELKIVKRLDKLKNLRWFRHTTCLLLLKFASREITYTIPIVNKMDTKSPLSIFRHLSQDHYDDDVRMRWFQQYWWLSIPICTIYVILVFQGRNFMKARSPFSLRLPLTLWSSCLALFSICGSLVIATYVIKTWIQHDFYTTVCSDGMYDGYTGFWFCLFALSKAFELLDTFFIILRKQKLIFLHWYHHILTLFYCWYAFTHRDNSPGGISCAINFIVHAIMYSYYAVRATGKIKVPKGVNIFITSIQIVQMVVNLWIHAKAYKYLSEGRPCAYNLRIFYLTMAMYASYLVLFANFFYQAYFSSRQSEKSKKAP</sequence>
<dbReference type="PANTHER" id="PTHR11157:SF17">
    <property type="entry name" value="ELONGATION OF VERY LONG CHAIN FATTY ACIDS PROTEIN 6"/>
    <property type="match status" value="1"/>
</dbReference>
<evidence type="ECO:0000256" key="8">
    <source>
        <dbReference type="ARBA" id="ARBA00023136"/>
    </source>
</evidence>
<comment type="subcellular location">
    <subcellularLocation>
        <location evidence="1">Membrane</location>
        <topology evidence="1">Multi-pass membrane protein</topology>
    </subcellularLocation>
</comment>
<evidence type="ECO:0000256" key="6">
    <source>
        <dbReference type="ARBA" id="ARBA00022989"/>
    </source>
</evidence>
<keyword evidence="6 10" id="KW-1133">Transmembrane helix</keyword>
<dbReference type="InterPro" id="IPR030457">
    <property type="entry name" value="ELO_CS"/>
</dbReference>
<feature type="transmembrane region" description="Helical" evidence="10">
    <location>
        <begin position="92"/>
        <end position="114"/>
    </location>
</feature>
<dbReference type="GO" id="GO:0034626">
    <property type="term" value="P:fatty acid elongation, polyunsaturated fatty acid"/>
    <property type="evidence" value="ECO:0007669"/>
    <property type="project" value="TreeGrafter"/>
</dbReference>
<dbReference type="GO" id="GO:0005789">
    <property type="term" value="C:endoplasmic reticulum membrane"/>
    <property type="evidence" value="ECO:0007669"/>
    <property type="project" value="TreeGrafter"/>
</dbReference>
<evidence type="ECO:0000256" key="3">
    <source>
        <dbReference type="ARBA" id="ARBA00022679"/>
    </source>
</evidence>
<dbReference type="GO" id="GO:0042761">
    <property type="term" value="P:very long-chain fatty acid biosynthetic process"/>
    <property type="evidence" value="ECO:0007669"/>
    <property type="project" value="TreeGrafter"/>
</dbReference>
<evidence type="ECO:0000313" key="11">
    <source>
        <dbReference type="EMBL" id="KAJ8037205.1"/>
    </source>
</evidence>
<dbReference type="GO" id="GO:0009922">
    <property type="term" value="F:fatty acid elongase activity"/>
    <property type="evidence" value="ECO:0007669"/>
    <property type="project" value="UniProtKB-EC"/>
</dbReference>
<evidence type="ECO:0000256" key="2">
    <source>
        <dbReference type="ARBA" id="ARBA00022516"/>
    </source>
</evidence>
<feature type="transmembrane region" description="Helical" evidence="10">
    <location>
        <begin position="126"/>
        <end position="149"/>
    </location>
</feature>
<feature type="transmembrane region" description="Helical" evidence="10">
    <location>
        <begin position="169"/>
        <end position="187"/>
    </location>
</feature>
<dbReference type="PANTHER" id="PTHR11157">
    <property type="entry name" value="FATTY ACID ACYL TRANSFERASE-RELATED"/>
    <property type="match status" value="1"/>
</dbReference>
<feature type="transmembrane region" description="Helical" evidence="10">
    <location>
        <begin position="296"/>
        <end position="320"/>
    </location>
</feature>
<keyword evidence="12" id="KW-1185">Reference proteome</keyword>